<evidence type="ECO:0000313" key="4">
    <source>
        <dbReference type="Proteomes" id="UP001488805"/>
    </source>
</evidence>
<organism evidence="3 4">
    <name type="scientific">Zoarces viviparus</name>
    <name type="common">Viviparous eelpout</name>
    <name type="synonym">Blennius viviparus</name>
    <dbReference type="NCBI Taxonomy" id="48416"/>
    <lineage>
        <taxon>Eukaryota</taxon>
        <taxon>Metazoa</taxon>
        <taxon>Chordata</taxon>
        <taxon>Craniata</taxon>
        <taxon>Vertebrata</taxon>
        <taxon>Euteleostomi</taxon>
        <taxon>Actinopterygii</taxon>
        <taxon>Neopterygii</taxon>
        <taxon>Teleostei</taxon>
        <taxon>Neoteleostei</taxon>
        <taxon>Acanthomorphata</taxon>
        <taxon>Eupercaria</taxon>
        <taxon>Perciformes</taxon>
        <taxon>Cottioidei</taxon>
        <taxon>Zoarcales</taxon>
        <taxon>Zoarcidae</taxon>
        <taxon>Zoarcinae</taxon>
        <taxon>Zoarces</taxon>
    </lineage>
</organism>
<comment type="caution">
    <text evidence="3">The sequence shown here is derived from an EMBL/GenBank/DDBJ whole genome shotgun (WGS) entry which is preliminary data.</text>
</comment>
<evidence type="ECO:0000256" key="1">
    <source>
        <dbReference type="SAM" id="MobiDB-lite"/>
    </source>
</evidence>
<keyword evidence="2" id="KW-0472">Membrane</keyword>
<dbReference type="EMBL" id="JBCEZU010000013">
    <property type="protein sequence ID" value="KAK9540161.1"/>
    <property type="molecule type" value="Genomic_DNA"/>
</dbReference>
<feature type="region of interest" description="Disordered" evidence="1">
    <location>
        <begin position="48"/>
        <end position="107"/>
    </location>
</feature>
<keyword evidence="2" id="KW-1133">Transmembrane helix</keyword>
<feature type="transmembrane region" description="Helical" evidence="2">
    <location>
        <begin position="236"/>
        <end position="259"/>
    </location>
</feature>
<feature type="compositionally biased region" description="Basic and acidic residues" evidence="1">
    <location>
        <begin position="48"/>
        <end position="59"/>
    </location>
</feature>
<accession>A0AAW1G1Q5</accession>
<proteinExistence type="predicted"/>
<gene>
    <name evidence="3" type="ORF">VZT92_002630</name>
</gene>
<keyword evidence="4" id="KW-1185">Reference proteome</keyword>
<sequence>MTRTALIKLLILVLLAFIICLPDFFTLYRVLKVNFLCLPYRPCERGNRLEKGGNEKSGDAEIWSEDLCDPPWTPGSSKWEQDCTRENQSNATDPESDSGRAGDDPEKNWFMCEADMDMAELHRNMSSSALKTHVEVSVELQLSDAETLNLTLYGSSNHSSLHLRPPVEEEEEEMRDDEGQRRASYCCLPVPPAEEPANQRHCLLWLANRTVLTATGQENPPWKRTQRDEWFCVFRALWLVLLCVVMLTIITTVLGQIYWRRRSCKKPSMHPLGYVATGQQLNDGEKPTEIILPKGIILHSYGLSPIQEVDTQDDIETLLDGNVDHCYTANLHHRIHPATSSLAEEQTC</sequence>
<dbReference type="AlphaFoldDB" id="A0AAW1G1Q5"/>
<feature type="compositionally biased region" description="Basic and acidic residues" evidence="1">
    <location>
        <begin position="97"/>
        <end position="107"/>
    </location>
</feature>
<keyword evidence="2" id="KW-0812">Transmembrane</keyword>
<feature type="region of interest" description="Disordered" evidence="1">
    <location>
        <begin position="157"/>
        <end position="178"/>
    </location>
</feature>
<dbReference type="Proteomes" id="UP001488805">
    <property type="component" value="Unassembled WGS sequence"/>
</dbReference>
<reference evidence="3 4" key="1">
    <citation type="journal article" date="2024" name="Genome Biol. Evol.">
        <title>Chromosome-level genome assembly of the viviparous eelpout Zoarces viviparus.</title>
        <authorList>
            <person name="Fuhrmann N."/>
            <person name="Brasseur M.V."/>
            <person name="Bakowski C.E."/>
            <person name="Podsiadlowski L."/>
            <person name="Prost S."/>
            <person name="Krehenwinkel H."/>
            <person name="Mayer C."/>
        </authorList>
    </citation>
    <scope>NUCLEOTIDE SEQUENCE [LARGE SCALE GENOMIC DNA]</scope>
    <source>
        <strain evidence="3">NO-MEL_2022_Ind0_liver</strain>
    </source>
</reference>
<protein>
    <submittedName>
        <fullName evidence="3">Uncharacterized protein</fullName>
    </submittedName>
</protein>
<name>A0AAW1G1Q5_ZOAVI</name>
<evidence type="ECO:0000313" key="3">
    <source>
        <dbReference type="EMBL" id="KAK9540161.1"/>
    </source>
</evidence>
<evidence type="ECO:0000256" key="2">
    <source>
        <dbReference type="SAM" id="Phobius"/>
    </source>
</evidence>